<evidence type="ECO:0000313" key="2">
    <source>
        <dbReference type="EMBL" id="WHQ68654.1"/>
    </source>
</evidence>
<protein>
    <submittedName>
        <fullName evidence="2">Uncharacterized protein</fullName>
    </submittedName>
</protein>
<feature type="compositionally biased region" description="Low complexity" evidence="1">
    <location>
        <begin position="23"/>
        <end position="36"/>
    </location>
</feature>
<dbReference type="AlphaFoldDB" id="A0AAX3WFE1"/>
<accession>A0AAX3WFE1</accession>
<name>A0AAX3WFE1_METEX</name>
<dbReference type="EMBL" id="CP073633">
    <property type="protein sequence ID" value="WHQ68654.1"/>
    <property type="molecule type" value="Genomic_DNA"/>
</dbReference>
<proteinExistence type="predicted"/>
<feature type="region of interest" description="Disordered" evidence="1">
    <location>
        <begin position="9"/>
        <end position="45"/>
    </location>
</feature>
<dbReference type="RefSeq" id="WP_265222378.1">
    <property type="nucleotide sequence ID" value="NZ_CP073633.1"/>
</dbReference>
<feature type="region of interest" description="Disordered" evidence="1">
    <location>
        <begin position="195"/>
        <end position="245"/>
    </location>
</feature>
<gene>
    <name evidence="2" type="ORF">KEC54_20125</name>
</gene>
<sequence length="245" mass="25747">MLKTLIRFAGFAPPAPPPRPPSARRVAPARKPAVAPVAPPPAPVVPVEDPLEARRAWAKQIHAQQVGRRFAEAVVILNRKADPNVAFVDDGDLAWAQNVVPEDVQTYLRIRAYASLQTRTLGDDARGDLQRSSAYRADLHRSAATDFEVWTTGLAAYDRAVATAARHGEPAPAPVVVPTAVEEGIAKLAADKARRLTEAAARRAGGNAGAGGTPAGTPPGAPPTGTTKKDDDEEPTPDAPAGPKR</sequence>
<dbReference type="Proteomes" id="UP001223720">
    <property type="component" value="Chromosome"/>
</dbReference>
<evidence type="ECO:0000313" key="3">
    <source>
        <dbReference type="Proteomes" id="UP001223720"/>
    </source>
</evidence>
<organism evidence="2 3">
    <name type="scientific">Methylorubrum extorquens</name>
    <name type="common">Methylobacterium dichloromethanicum</name>
    <name type="synonym">Methylobacterium extorquens</name>
    <dbReference type="NCBI Taxonomy" id="408"/>
    <lineage>
        <taxon>Bacteria</taxon>
        <taxon>Pseudomonadati</taxon>
        <taxon>Pseudomonadota</taxon>
        <taxon>Alphaproteobacteria</taxon>
        <taxon>Hyphomicrobiales</taxon>
        <taxon>Methylobacteriaceae</taxon>
        <taxon>Methylorubrum</taxon>
    </lineage>
</organism>
<reference evidence="2" key="1">
    <citation type="journal article" date="2022" name="Biotechnol. Bioprocess Eng.">
        <title>Pan-genome Analysis Reveals Comparative Genomic Features of Central Metabolic Pathways in Methylorubrum extorquens.</title>
        <authorList>
            <person name="Lee G.M."/>
            <person name="Scott-Nevros Z.K."/>
            <person name="Lee S.-M."/>
            <person name="Kim D."/>
        </authorList>
    </citation>
    <scope>NUCLEOTIDE SEQUENCE</scope>
    <source>
        <strain evidence="2">ATCC 55366</strain>
    </source>
</reference>
<evidence type="ECO:0000256" key="1">
    <source>
        <dbReference type="SAM" id="MobiDB-lite"/>
    </source>
</evidence>